<keyword evidence="4 6" id="KW-1133">Transmembrane helix</keyword>
<feature type="transmembrane region" description="Helical" evidence="6">
    <location>
        <begin position="174"/>
        <end position="193"/>
    </location>
</feature>
<evidence type="ECO:0000313" key="8">
    <source>
        <dbReference type="Proteomes" id="UP000248840"/>
    </source>
</evidence>
<comment type="subcellular location">
    <subcellularLocation>
        <location evidence="1">Cell inner membrane</location>
        <topology evidence="1">Multi-pass membrane protein</topology>
    </subcellularLocation>
    <subcellularLocation>
        <location evidence="6">Cell membrane</location>
        <topology evidence="6">Multi-pass membrane protein</topology>
    </subcellularLocation>
</comment>
<feature type="transmembrane region" description="Helical" evidence="6">
    <location>
        <begin position="199"/>
        <end position="228"/>
    </location>
</feature>
<comment type="similarity">
    <text evidence="6">Belongs to the NhaA Na(+)/H(+) (TC 2.A.33) antiporter family.</text>
</comment>
<dbReference type="Pfam" id="PF06965">
    <property type="entry name" value="Na_H_antiport_1"/>
    <property type="match status" value="1"/>
</dbReference>
<feature type="transmembrane region" description="Helical" evidence="6">
    <location>
        <begin position="324"/>
        <end position="342"/>
    </location>
</feature>
<evidence type="ECO:0000256" key="2">
    <source>
        <dbReference type="ARBA" id="ARBA00022475"/>
    </source>
</evidence>
<comment type="caution">
    <text evidence="7">The sequence shown here is derived from an EMBL/GenBank/DDBJ whole genome shotgun (WGS) entry which is preliminary data.</text>
</comment>
<keyword evidence="6" id="KW-0050">Antiport</keyword>
<keyword evidence="6" id="KW-0915">Sodium</keyword>
<dbReference type="NCBIfam" id="TIGR00773">
    <property type="entry name" value="NhaA"/>
    <property type="match status" value="1"/>
</dbReference>
<evidence type="ECO:0000256" key="3">
    <source>
        <dbReference type="ARBA" id="ARBA00022692"/>
    </source>
</evidence>
<feature type="transmembrane region" description="Helical" evidence="6">
    <location>
        <begin position="119"/>
        <end position="137"/>
    </location>
</feature>
<feature type="transmembrane region" description="Helical" evidence="6">
    <location>
        <begin position="281"/>
        <end position="303"/>
    </location>
</feature>
<comment type="catalytic activity">
    <reaction evidence="6">
        <text>Na(+)(in) + 2 H(+)(out) = Na(+)(out) + 2 H(+)(in)</text>
        <dbReference type="Rhea" id="RHEA:29251"/>
        <dbReference type="ChEBI" id="CHEBI:15378"/>
        <dbReference type="ChEBI" id="CHEBI:29101"/>
    </reaction>
</comment>
<dbReference type="EMBL" id="QLSZ01000002">
    <property type="protein sequence ID" value="RAR74224.1"/>
    <property type="molecule type" value="Genomic_DNA"/>
</dbReference>
<name>A0A328YLM4_9FLAO</name>
<dbReference type="RefSeq" id="WP_112112367.1">
    <property type="nucleotide sequence ID" value="NZ_QLSZ01000002.1"/>
</dbReference>
<evidence type="ECO:0000313" key="7">
    <source>
        <dbReference type="EMBL" id="RAR74224.1"/>
    </source>
</evidence>
<keyword evidence="2 6" id="KW-1003">Cell membrane</keyword>
<gene>
    <name evidence="6" type="primary">nhaA</name>
    <name evidence="7" type="ORF">CLV55_102155</name>
</gene>
<dbReference type="HAMAP" id="MF_01844">
    <property type="entry name" value="NhaA"/>
    <property type="match status" value="1"/>
</dbReference>
<keyword evidence="5 6" id="KW-0472">Membrane</keyword>
<accession>A0A328YLM4</accession>
<feature type="transmembrane region" description="Helical" evidence="6">
    <location>
        <begin position="20"/>
        <end position="43"/>
    </location>
</feature>
<organism evidence="7 8">
    <name type="scientific">Flavobacterium aciduliphilum</name>
    <dbReference type="NCBI Taxonomy" id="1101402"/>
    <lineage>
        <taxon>Bacteria</taxon>
        <taxon>Pseudomonadati</taxon>
        <taxon>Bacteroidota</taxon>
        <taxon>Flavobacteriia</taxon>
        <taxon>Flavobacteriales</taxon>
        <taxon>Flavobacteriaceae</taxon>
        <taxon>Flavobacterium</taxon>
    </lineage>
</organism>
<dbReference type="OrthoDB" id="9808135at2"/>
<evidence type="ECO:0000256" key="1">
    <source>
        <dbReference type="ARBA" id="ARBA00004429"/>
    </source>
</evidence>
<dbReference type="InterPro" id="IPR004670">
    <property type="entry name" value="NhaA"/>
</dbReference>
<dbReference type="Gene3D" id="1.20.1530.10">
    <property type="entry name" value="Na+/H+ antiporter like domain"/>
    <property type="match status" value="1"/>
</dbReference>
<dbReference type="GO" id="GO:0015385">
    <property type="term" value="F:sodium:proton antiporter activity"/>
    <property type="evidence" value="ECO:0007669"/>
    <property type="project" value="UniProtKB-UniRule"/>
</dbReference>
<dbReference type="InterPro" id="IPR023171">
    <property type="entry name" value="Na/H_antiporter_dom_sf"/>
</dbReference>
<dbReference type="PANTHER" id="PTHR30341">
    <property type="entry name" value="SODIUM ION/PROTON ANTIPORTER NHAA-RELATED"/>
    <property type="match status" value="1"/>
</dbReference>
<evidence type="ECO:0000256" key="6">
    <source>
        <dbReference type="HAMAP-Rule" id="MF_01844"/>
    </source>
</evidence>
<evidence type="ECO:0000256" key="4">
    <source>
        <dbReference type="ARBA" id="ARBA00022989"/>
    </source>
</evidence>
<dbReference type="Proteomes" id="UP000248840">
    <property type="component" value="Unassembled WGS sequence"/>
</dbReference>
<evidence type="ECO:0000256" key="5">
    <source>
        <dbReference type="ARBA" id="ARBA00023136"/>
    </source>
</evidence>
<keyword evidence="6" id="KW-0813">Transport</keyword>
<dbReference type="GO" id="GO:0005886">
    <property type="term" value="C:plasma membrane"/>
    <property type="evidence" value="ECO:0007669"/>
    <property type="project" value="UniProtKB-SubCell"/>
</dbReference>
<keyword evidence="3 6" id="KW-0812">Transmembrane</keyword>
<feature type="transmembrane region" description="Helical" evidence="6">
    <location>
        <begin position="55"/>
        <end position="73"/>
    </location>
</feature>
<reference evidence="7 8" key="1">
    <citation type="submission" date="2018-06" db="EMBL/GenBank/DDBJ databases">
        <title>Genomic Encyclopedia of Archaeal and Bacterial Type Strains, Phase II (KMG-II): from individual species to whole genera.</title>
        <authorList>
            <person name="Goeker M."/>
        </authorList>
    </citation>
    <scope>NUCLEOTIDE SEQUENCE [LARGE SCALE GENOMIC DNA]</scope>
    <source>
        <strain evidence="7 8">DSM 25663</strain>
    </source>
</reference>
<comment type="function">
    <text evidence="6">Na(+)/H(+) antiporter that extrudes sodium in exchange for external protons.</text>
</comment>
<feature type="transmembrane region" description="Helical" evidence="6">
    <location>
        <begin position="354"/>
        <end position="371"/>
    </location>
</feature>
<dbReference type="AlphaFoldDB" id="A0A328YLM4"/>
<keyword evidence="8" id="KW-1185">Reference proteome</keyword>
<dbReference type="GO" id="GO:0006885">
    <property type="term" value="P:regulation of pH"/>
    <property type="evidence" value="ECO:0007669"/>
    <property type="project" value="UniProtKB-UniRule"/>
</dbReference>
<sequence>MKATLLFKSFFESEKAGGLVLLFCTIVSLCLTNSSFISSYGTVWHNEIAGHSIEFWINDGLMTFFFLLIGLELKREWVEGELSNIKDTFLPLFGAVGGMVLPAFLFFVCNYKSSTSSGFGIPMATDIAFAIGILSLLGNRVPLALKVFLTALAVIDDLGAIVIIALFYTKTLHLVYAFWAFVVFLGLLVLHKFNKSSLVFTAIGGFLMWYFMLHSGIHATIAGILLAFSIPLNKKRSNELAHKLQMNLHIPVAFYVVPLFALCNTAIAIDKHWTSIFHENYSLGIMIGLCVGKPLGIISFAFLSIKLKLSKLPSNVQWNDLFGVAFLGGIGFTMSIFITILAFQDVVIVNNAKFVIVVASLISGIIGYLLLRNTKARTASFKDNF</sequence>
<dbReference type="PANTHER" id="PTHR30341:SF0">
    <property type="entry name" value="NA(+)_H(+) ANTIPORTER NHAA"/>
    <property type="match status" value="1"/>
</dbReference>
<feature type="transmembrane region" description="Helical" evidence="6">
    <location>
        <begin position="143"/>
        <end position="167"/>
    </location>
</feature>
<feature type="transmembrane region" description="Helical" evidence="6">
    <location>
        <begin position="248"/>
        <end position="269"/>
    </location>
</feature>
<dbReference type="NCBIfam" id="NF007111">
    <property type="entry name" value="PRK09560.1"/>
    <property type="match status" value="1"/>
</dbReference>
<protein>
    <recommendedName>
        <fullName evidence="6">Na(+)/H(+) antiporter NhaA</fullName>
    </recommendedName>
    <alternativeName>
        <fullName evidence="6">Sodium/proton antiporter NhaA</fullName>
    </alternativeName>
</protein>
<keyword evidence="6" id="KW-0406">Ion transport</keyword>
<keyword evidence="6" id="KW-0739">Sodium transport</keyword>
<proteinExistence type="inferred from homology"/>
<feature type="transmembrane region" description="Helical" evidence="6">
    <location>
        <begin position="88"/>
        <end position="107"/>
    </location>
</feature>